<reference evidence="3" key="1">
    <citation type="submission" date="2022-11" db="UniProtKB">
        <authorList>
            <consortium name="WormBaseParasite"/>
        </authorList>
    </citation>
    <scope>IDENTIFICATION</scope>
</reference>
<dbReference type="Pfam" id="PF01423">
    <property type="entry name" value="LSM"/>
    <property type="match status" value="1"/>
</dbReference>
<keyword evidence="2" id="KW-1185">Reference proteome</keyword>
<dbReference type="InterPro" id="IPR052840">
    <property type="entry name" value="U7_snRNA_Sm-like"/>
</dbReference>
<dbReference type="PANTHER" id="PTHR21196:SF1">
    <property type="entry name" value="U7 SNRNA-ASSOCIATED SM-LIKE PROTEIN LSM10"/>
    <property type="match status" value="1"/>
</dbReference>
<accession>A0A915HZL7</accession>
<dbReference type="InterPro" id="IPR010920">
    <property type="entry name" value="LSM_dom_sf"/>
</dbReference>
<dbReference type="SUPFAM" id="SSF50182">
    <property type="entry name" value="Sm-like ribonucleoproteins"/>
    <property type="match status" value="1"/>
</dbReference>
<dbReference type="InterPro" id="IPR001163">
    <property type="entry name" value="Sm_dom_euk/arc"/>
</dbReference>
<dbReference type="OMA" id="IADGHMT"/>
<dbReference type="GO" id="GO:0071254">
    <property type="term" value="C:cytoplasmic U snRNP body"/>
    <property type="evidence" value="ECO:0007669"/>
    <property type="project" value="TreeGrafter"/>
</dbReference>
<name>A0A915HZL7_ROMCU</name>
<evidence type="ECO:0000313" key="3">
    <source>
        <dbReference type="WBParaSite" id="nRc.2.0.1.t07301-RA"/>
    </source>
</evidence>
<protein>
    <submittedName>
        <fullName evidence="3">Sm domain-containing protein</fullName>
    </submittedName>
</protein>
<dbReference type="WBParaSite" id="nRc.2.0.1.t07301-RA">
    <property type="protein sequence ID" value="nRc.2.0.1.t07301-RA"/>
    <property type="gene ID" value="nRc.2.0.1.g07301"/>
</dbReference>
<dbReference type="GO" id="GO:0071208">
    <property type="term" value="F:histone pre-mRNA DCP binding"/>
    <property type="evidence" value="ECO:0007669"/>
    <property type="project" value="TreeGrafter"/>
</dbReference>
<dbReference type="AlphaFoldDB" id="A0A915HZL7"/>
<proteinExistence type="predicted"/>
<dbReference type="GO" id="GO:0006398">
    <property type="term" value="P:mRNA 3'-end processing by stem-loop binding and cleavage"/>
    <property type="evidence" value="ECO:0007669"/>
    <property type="project" value="TreeGrafter"/>
</dbReference>
<dbReference type="GO" id="GO:0016604">
    <property type="term" value="C:nuclear body"/>
    <property type="evidence" value="ECO:0007669"/>
    <property type="project" value="TreeGrafter"/>
</dbReference>
<dbReference type="PANTHER" id="PTHR21196">
    <property type="entry name" value="U7 SNRNA-ASSOCIATED SM-LIKE PROTEIN LSM10"/>
    <property type="match status" value="1"/>
</dbReference>
<dbReference type="Proteomes" id="UP000887565">
    <property type="component" value="Unplaced"/>
</dbReference>
<evidence type="ECO:0000313" key="2">
    <source>
        <dbReference type="Proteomes" id="UP000887565"/>
    </source>
</evidence>
<feature type="domain" description="Sm" evidence="1">
    <location>
        <begin position="18"/>
        <end position="86"/>
    </location>
</feature>
<sequence>MPSTCKERIQSSRSLVCLLQNLRGRRTVVELRGEKHIVGVLNDVDASMNLEMVEVQILNCCRHSSNVSTIKFDRFFVASRQICYVHIPSDVDVIKTLEKSLTHLFAKPKRFDQRKTRREKLNEIIEKKLQILAAAKMTEKTKN</sequence>
<evidence type="ECO:0000259" key="1">
    <source>
        <dbReference type="Pfam" id="PF01423"/>
    </source>
</evidence>
<dbReference type="Gene3D" id="2.30.30.100">
    <property type="match status" value="1"/>
</dbReference>
<dbReference type="GO" id="GO:0071209">
    <property type="term" value="F:U7 snRNA binding"/>
    <property type="evidence" value="ECO:0007669"/>
    <property type="project" value="TreeGrafter"/>
</dbReference>
<organism evidence="2 3">
    <name type="scientific">Romanomermis culicivorax</name>
    <name type="common">Nematode worm</name>
    <dbReference type="NCBI Taxonomy" id="13658"/>
    <lineage>
        <taxon>Eukaryota</taxon>
        <taxon>Metazoa</taxon>
        <taxon>Ecdysozoa</taxon>
        <taxon>Nematoda</taxon>
        <taxon>Enoplea</taxon>
        <taxon>Dorylaimia</taxon>
        <taxon>Mermithida</taxon>
        <taxon>Mermithoidea</taxon>
        <taxon>Mermithidae</taxon>
        <taxon>Romanomermis</taxon>
    </lineage>
</organism>